<keyword evidence="2" id="KW-1185">Reference proteome</keyword>
<dbReference type="AlphaFoldDB" id="A0A4Y2VDE4"/>
<evidence type="ECO:0000313" key="1">
    <source>
        <dbReference type="EMBL" id="GBO23279.1"/>
    </source>
</evidence>
<proteinExistence type="predicted"/>
<reference evidence="1 2" key="1">
    <citation type="journal article" date="2019" name="Sci. Rep.">
        <title>Orb-weaving spider Araneus ventricosus genome elucidates the spidroin gene catalogue.</title>
        <authorList>
            <person name="Kono N."/>
            <person name="Nakamura H."/>
            <person name="Ohtoshi R."/>
            <person name="Moran D.A.P."/>
            <person name="Shinohara A."/>
            <person name="Yoshida Y."/>
            <person name="Fujiwara M."/>
            <person name="Mori M."/>
            <person name="Tomita M."/>
            <person name="Arakawa K."/>
        </authorList>
    </citation>
    <scope>NUCLEOTIDE SEQUENCE [LARGE SCALE GENOMIC DNA]</scope>
</reference>
<sequence>MLRVFGRANDDMCRCGLGFEVLDGWG</sequence>
<protein>
    <submittedName>
        <fullName evidence="1">Uncharacterized protein</fullName>
    </submittedName>
</protein>
<dbReference type="EMBL" id="BGPR01046317">
    <property type="protein sequence ID" value="GBO23279.1"/>
    <property type="molecule type" value="Genomic_DNA"/>
</dbReference>
<feature type="non-terminal residue" evidence="1">
    <location>
        <position position="26"/>
    </location>
</feature>
<dbReference type="Proteomes" id="UP000499080">
    <property type="component" value="Unassembled WGS sequence"/>
</dbReference>
<accession>A0A4Y2VDE4</accession>
<comment type="caution">
    <text evidence="1">The sequence shown here is derived from an EMBL/GenBank/DDBJ whole genome shotgun (WGS) entry which is preliminary data.</text>
</comment>
<gene>
    <name evidence="1" type="ORF">AVEN_3532_1</name>
</gene>
<name>A0A4Y2VDE4_ARAVE</name>
<organism evidence="1 2">
    <name type="scientific">Araneus ventricosus</name>
    <name type="common">Orbweaver spider</name>
    <name type="synonym">Epeira ventricosa</name>
    <dbReference type="NCBI Taxonomy" id="182803"/>
    <lineage>
        <taxon>Eukaryota</taxon>
        <taxon>Metazoa</taxon>
        <taxon>Ecdysozoa</taxon>
        <taxon>Arthropoda</taxon>
        <taxon>Chelicerata</taxon>
        <taxon>Arachnida</taxon>
        <taxon>Araneae</taxon>
        <taxon>Araneomorphae</taxon>
        <taxon>Entelegynae</taxon>
        <taxon>Araneoidea</taxon>
        <taxon>Araneidae</taxon>
        <taxon>Araneus</taxon>
    </lineage>
</organism>
<evidence type="ECO:0000313" key="2">
    <source>
        <dbReference type="Proteomes" id="UP000499080"/>
    </source>
</evidence>